<dbReference type="RefSeq" id="WP_301722627.1">
    <property type="nucleotide sequence ID" value="NZ_JAUJWV010000001.1"/>
</dbReference>
<dbReference type="InterPro" id="IPR002934">
    <property type="entry name" value="Polymerase_NTP_transf_dom"/>
</dbReference>
<keyword evidence="4" id="KW-0548">Nucleotidyltransferase</keyword>
<dbReference type="InterPro" id="IPR025184">
    <property type="entry name" value="AadA_C"/>
</dbReference>
<dbReference type="InterPro" id="IPR024172">
    <property type="entry name" value="AadA/Aad9"/>
</dbReference>
<evidence type="ECO:0000256" key="4">
    <source>
        <dbReference type="PIRNR" id="PIRNR000819"/>
    </source>
</evidence>
<dbReference type="CDD" id="cd05403">
    <property type="entry name" value="NT_KNTase_like"/>
    <property type="match status" value="1"/>
</dbReference>
<evidence type="ECO:0000256" key="1">
    <source>
        <dbReference type="ARBA" id="ARBA00022679"/>
    </source>
</evidence>
<keyword evidence="8" id="KW-1185">Reference proteome</keyword>
<feature type="domain" description="Adenylyltransferase AadA C-terminal" evidence="6">
    <location>
        <begin position="158"/>
        <end position="256"/>
    </location>
</feature>
<comment type="catalytic activity">
    <reaction evidence="3 4">
        <text>spectinomycin + ATP = 9-O-adenylylspectinomycin + diphosphate</text>
        <dbReference type="Rhea" id="RHEA:63228"/>
        <dbReference type="ChEBI" id="CHEBI:30616"/>
        <dbReference type="ChEBI" id="CHEBI:33019"/>
        <dbReference type="ChEBI" id="CHEBI:146260"/>
        <dbReference type="ChEBI" id="CHEBI:146261"/>
    </reaction>
</comment>
<comment type="caution">
    <text evidence="7">The sequence shown here is derived from an EMBL/GenBank/DDBJ whole genome shotgun (WGS) entry which is preliminary data.</text>
</comment>
<evidence type="ECO:0000313" key="7">
    <source>
        <dbReference type="EMBL" id="MDN7240728.1"/>
    </source>
</evidence>
<dbReference type="SUPFAM" id="SSF81301">
    <property type="entry name" value="Nucleotidyltransferase"/>
    <property type="match status" value="1"/>
</dbReference>
<feature type="domain" description="Polymerase nucleotidyl transferase" evidence="5">
    <location>
        <begin position="31"/>
        <end position="95"/>
    </location>
</feature>
<keyword evidence="4" id="KW-0067">ATP-binding</keyword>
<evidence type="ECO:0000256" key="3">
    <source>
        <dbReference type="ARBA" id="ARBA00047831"/>
    </source>
</evidence>
<evidence type="ECO:0000256" key="2">
    <source>
        <dbReference type="ARBA" id="ARBA00023251"/>
    </source>
</evidence>
<gene>
    <name evidence="7" type="ORF">QWY14_02955</name>
</gene>
<evidence type="ECO:0000259" key="5">
    <source>
        <dbReference type="Pfam" id="PF01909"/>
    </source>
</evidence>
<dbReference type="InterPro" id="IPR043519">
    <property type="entry name" value="NT_sf"/>
</dbReference>
<accession>A0ABT8MZ23</accession>
<dbReference type="EMBL" id="JAUJWV010000001">
    <property type="protein sequence ID" value="MDN7240728.1"/>
    <property type="molecule type" value="Genomic_DNA"/>
</dbReference>
<dbReference type="PIRSF" id="PIRSF000819">
    <property type="entry name" value="Streptomycin_3-adenylyltransf"/>
    <property type="match status" value="1"/>
</dbReference>
<keyword evidence="4" id="KW-0547">Nucleotide-binding</keyword>
<organism evidence="7 8">
    <name type="scientific">Planococcus shixiaomingii</name>
    <dbReference type="NCBI Taxonomy" id="3058393"/>
    <lineage>
        <taxon>Bacteria</taxon>
        <taxon>Bacillati</taxon>
        <taxon>Bacillota</taxon>
        <taxon>Bacilli</taxon>
        <taxon>Bacillales</taxon>
        <taxon>Caryophanaceae</taxon>
        <taxon>Planococcus</taxon>
    </lineage>
</organism>
<dbReference type="Proteomes" id="UP001172055">
    <property type="component" value="Unassembled WGS sequence"/>
</dbReference>
<name>A0ABT8MZ23_9BACL</name>
<keyword evidence="1 4" id="KW-0808">Transferase</keyword>
<sequence>MDFQWDNCSQEIRDFVHNLLIETSNIIEGQVIGCYLHGSLVMGGFNPDRSDIDLLVVTEQPLRIKTKRELAQFFLRSSKKPYPVEISILNLSQLENWQYPTPYDFHFSEYWRRRYEEELQEETALYLNDDEKKDVDLAAHFMILNKYGKCLTGRPIRQVFPAIPASDFLSSILEDYGECLQNILVKPVYCTLNLLRVYWYLKDGTISSKKEAGEWGAEQLPEKFHLVINQALKEYGNANTTTLFNEKDLFELRDYVNNNVQELL</sequence>
<proteinExistence type="predicted"/>
<evidence type="ECO:0000313" key="8">
    <source>
        <dbReference type="Proteomes" id="UP001172055"/>
    </source>
</evidence>
<dbReference type="Pfam" id="PF01909">
    <property type="entry name" value="NTP_transf_2"/>
    <property type="match status" value="1"/>
</dbReference>
<protein>
    <recommendedName>
        <fullName evidence="4">Spectinomycin 9-adenylyltransferase</fullName>
    </recommendedName>
</protein>
<evidence type="ECO:0000259" key="6">
    <source>
        <dbReference type="Pfam" id="PF13427"/>
    </source>
</evidence>
<dbReference type="Pfam" id="PF13427">
    <property type="entry name" value="AadA_C"/>
    <property type="match status" value="1"/>
</dbReference>
<reference evidence="7 8" key="1">
    <citation type="submission" date="2023-06" db="EMBL/GenBank/DDBJ databases">
        <title>Novel species in genus Planococcus.</title>
        <authorList>
            <person name="Ning S."/>
        </authorList>
    </citation>
    <scope>NUCLEOTIDE SEQUENCE [LARGE SCALE GENOMIC DNA]</scope>
    <source>
        <strain evidence="7 8">N028</strain>
    </source>
</reference>
<dbReference type="Gene3D" id="3.30.460.10">
    <property type="entry name" value="Beta Polymerase, domain 2"/>
    <property type="match status" value="1"/>
</dbReference>
<keyword evidence="2 4" id="KW-0046">Antibiotic resistance</keyword>